<evidence type="ECO:0000256" key="1">
    <source>
        <dbReference type="ARBA" id="ARBA00001946"/>
    </source>
</evidence>
<dbReference type="EMBL" id="NOWF01000002">
    <property type="protein sequence ID" value="OYD08933.1"/>
    <property type="molecule type" value="Genomic_DNA"/>
</dbReference>
<keyword evidence="5" id="KW-0547">Nucleotide-binding</keyword>
<dbReference type="InterPro" id="IPR045540">
    <property type="entry name" value="YegS/DAGK_C"/>
</dbReference>
<accession>A0A235B9E5</accession>
<evidence type="ECO:0000256" key="10">
    <source>
        <dbReference type="ARBA" id="ARBA00023264"/>
    </source>
</evidence>
<keyword evidence="10" id="KW-1208">Phospholipid metabolism</keyword>
<keyword evidence="13" id="KW-1185">Reference proteome</keyword>
<keyword evidence="3" id="KW-0444">Lipid biosynthesis</keyword>
<dbReference type="GO" id="GO:0016301">
    <property type="term" value="F:kinase activity"/>
    <property type="evidence" value="ECO:0007669"/>
    <property type="project" value="UniProtKB-KW"/>
</dbReference>
<evidence type="ECO:0000313" key="12">
    <source>
        <dbReference type="EMBL" id="OYD08933.1"/>
    </source>
</evidence>
<dbReference type="SMART" id="SM00046">
    <property type="entry name" value="DAGKc"/>
    <property type="match status" value="1"/>
</dbReference>
<dbReference type="InterPro" id="IPR050187">
    <property type="entry name" value="Lipid_Phosphate_FormReg"/>
</dbReference>
<comment type="caution">
    <text evidence="12">The sequence shown here is derived from an EMBL/GenBank/DDBJ whole genome shotgun (WGS) entry which is preliminary data.</text>
</comment>
<dbReference type="InterPro" id="IPR016064">
    <property type="entry name" value="NAD/diacylglycerol_kinase_sf"/>
</dbReference>
<dbReference type="NCBIfam" id="TIGR00147">
    <property type="entry name" value="YegS/Rv2252/BmrU family lipid kinase"/>
    <property type="match status" value="1"/>
</dbReference>
<sequence length="290" mass="31673">MRLFIVNPVAGNGRGRKVWSQVEQTLQRKQIPYHVRFTERPGHAGEIARSDASRGDLTAIVAVGGDGTVHEVGNGLVGTQVPVGFIPAGSGNDFSLAQEIPDDPGKALERVLEHRVRRVDTANIGGRTMIGFAGIGFDGRVAQTVNRFPFKHWLGRLNYVLGALQVWVGFRPIEVSLTVDGKPYDYSAVWLIAITNTPYYGGGMKICPHACHDDGQLDICCVNNLSRNEFLRIFPSVFKGKHISHPSVTLLRGKEITLSSESQLAMHVDGETIGQPPSSITVQPESLWVL</sequence>
<organism evidence="12 13">
    <name type="scientific">Paludifilum halophilum</name>
    <dbReference type="NCBI Taxonomy" id="1642702"/>
    <lineage>
        <taxon>Bacteria</taxon>
        <taxon>Bacillati</taxon>
        <taxon>Bacillota</taxon>
        <taxon>Bacilli</taxon>
        <taxon>Bacillales</taxon>
        <taxon>Thermoactinomycetaceae</taxon>
        <taxon>Paludifilum</taxon>
    </lineage>
</organism>
<evidence type="ECO:0000256" key="5">
    <source>
        <dbReference type="ARBA" id="ARBA00022741"/>
    </source>
</evidence>
<evidence type="ECO:0000256" key="4">
    <source>
        <dbReference type="ARBA" id="ARBA00022679"/>
    </source>
</evidence>
<evidence type="ECO:0000313" key="13">
    <source>
        <dbReference type="Proteomes" id="UP000215459"/>
    </source>
</evidence>
<dbReference type="PANTHER" id="PTHR12358:SF54">
    <property type="entry name" value="SPHINGOSINE KINASE RELATED PROTEIN"/>
    <property type="match status" value="1"/>
</dbReference>
<keyword evidence="4" id="KW-0808">Transferase</keyword>
<dbReference type="Pfam" id="PF00781">
    <property type="entry name" value="DAGK_cat"/>
    <property type="match status" value="1"/>
</dbReference>
<dbReference type="Proteomes" id="UP000215459">
    <property type="component" value="Unassembled WGS sequence"/>
</dbReference>
<dbReference type="Gene3D" id="3.40.50.10330">
    <property type="entry name" value="Probable inorganic polyphosphate/atp-NAD kinase, domain 1"/>
    <property type="match status" value="1"/>
</dbReference>
<evidence type="ECO:0000256" key="3">
    <source>
        <dbReference type="ARBA" id="ARBA00022516"/>
    </source>
</evidence>
<dbReference type="AlphaFoldDB" id="A0A235B9E5"/>
<dbReference type="PROSITE" id="PS50146">
    <property type="entry name" value="DAGK"/>
    <property type="match status" value="1"/>
</dbReference>
<name>A0A235B9E5_9BACL</name>
<keyword evidence="7" id="KW-0067">ATP-binding</keyword>
<keyword evidence="9" id="KW-0594">Phospholipid biosynthesis</keyword>
<evidence type="ECO:0000256" key="2">
    <source>
        <dbReference type="ARBA" id="ARBA00005983"/>
    </source>
</evidence>
<dbReference type="RefSeq" id="WP_094263281.1">
    <property type="nucleotide sequence ID" value="NZ_NOWF01000002.1"/>
</dbReference>
<dbReference type="Gene3D" id="2.60.200.40">
    <property type="match status" value="1"/>
</dbReference>
<evidence type="ECO:0000256" key="6">
    <source>
        <dbReference type="ARBA" id="ARBA00022777"/>
    </source>
</evidence>
<keyword evidence="6" id="KW-0418">Kinase</keyword>
<dbReference type="SUPFAM" id="SSF111331">
    <property type="entry name" value="NAD kinase/diacylglycerol kinase-like"/>
    <property type="match status" value="1"/>
</dbReference>
<dbReference type="GO" id="GO:0008654">
    <property type="term" value="P:phospholipid biosynthetic process"/>
    <property type="evidence" value="ECO:0007669"/>
    <property type="project" value="UniProtKB-KW"/>
</dbReference>
<dbReference type="Pfam" id="PF19279">
    <property type="entry name" value="YegS_C"/>
    <property type="match status" value="1"/>
</dbReference>
<dbReference type="InterPro" id="IPR005218">
    <property type="entry name" value="Diacylglycerol/lipid_kinase"/>
</dbReference>
<proteinExistence type="inferred from homology"/>
<dbReference type="OrthoDB" id="9786026at2"/>
<keyword evidence="8" id="KW-0443">Lipid metabolism</keyword>
<protein>
    <recommendedName>
        <fullName evidence="11">DAGKc domain-containing protein</fullName>
    </recommendedName>
</protein>
<evidence type="ECO:0000259" key="11">
    <source>
        <dbReference type="PROSITE" id="PS50146"/>
    </source>
</evidence>
<comment type="cofactor">
    <cofactor evidence="1">
        <name>Mg(2+)</name>
        <dbReference type="ChEBI" id="CHEBI:18420"/>
    </cofactor>
</comment>
<evidence type="ECO:0000256" key="9">
    <source>
        <dbReference type="ARBA" id="ARBA00023209"/>
    </source>
</evidence>
<evidence type="ECO:0000256" key="8">
    <source>
        <dbReference type="ARBA" id="ARBA00023098"/>
    </source>
</evidence>
<reference evidence="12 13" key="1">
    <citation type="submission" date="2017-07" db="EMBL/GenBank/DDBJ databases">
        <title>The genome sequence of Paludifilum halophilum highlights mechanisms for microbial adaptation to high salt environemnts.</title>
        <authorList>
            <person name="Belbahri L."/>
        </authorList>
    </citation>
    <scope>NUCLEOTIDE SEQUENCE [LARGE SCALE GENOMIC DNA]</scope>
    <source>
        <strain evidence="12 13">DSM 102817</strain>
    </source>
</reference>
<dbReference type="PANTHER" id="PTHR12358">
    <property type="entry name" value="SPHINGOSINE KINASE"/>
    <property type="match status" value="1"/>
</dbReference>
<dbReference type="GO" id="GO:0005524">
    <property type="term" value="F:ATP binding"/>
    <property type="evidence" value="ECO:0007669"/>
    <property type="project" value="UniProtKB-KW"/>
</dbReference>
<comment type="similarity">
    <text evidence="2">Belongs to the diacylglycerol/lipid kinase family.</text>
</comment>
<dbReference type="InterPro" id="IPR001206">
    <property type="entry name" value="Diacylglycerol_kinase_cat_dom"/>
</dbReference>
<dbReference type="InterPro" id="IPR017438">
    <property type="entry name" value="ATP-NAD_kinase_N"/>
</dbReference>
<gene>
    <name evidence="12" type="ORF">CHM34_03910</name>
</gene>
<feature type="domain" description="DAGKc" evidence="11">
    <location>
        <begin position="1"/>
        <end position="128"/>
    </location>
</feature>
<evidence type="ECO:0000256" key="7">
    <source>
        <dbReference type="ARBA" id="ARBA00022840"/>
    </source>
</evidence>